<protein>
    <submittedName>
        <fullName evidence="3">Uncharacterized protein</fullName>
    </submittedName>
</protein>
<dbReference type="WBParaSite" id="MBELARI_LOCUS20124">
    <property type="protein sequence ID" value="MBELARI_LOCUS20124"/>
    <property type="gene ID" value="MBELARI_LOCUS20124"/>
</dbReference>
<name>A0AAF3F0T2_9BILA</name>
<reference evidence="3" key="1">
    <citation type="submission" date="2024-02" db="UniProtKB">
        <authorList>
            <consortium name="WormBaseParasite"/>
        </authorList>
    </citation>
    <scope>IDENTIFICATION</scope>
</reference>
<keyword evidence="2" id="KW-1185">Reference proteome</keyword>
<evidence type="ECO:0000313" key="3">
    <source>
        <dbReference type="WBParaSite" id="MBELARI_LOCUS20124"/>
    </source>
</evidence>
<accession>A0AAF3F0T2</accession>
<dbReference type="Proteomes" id="UP000887575">
    <property type="component" value="Unassembled WGS sequence"/>
</dbReference>
<proteinExistence type="predicted"/>
<organism evidence="2 3">
    <name type="scientific">Mesorhabditis belari</name>
    <dbReference type="NCBI Taxonomy" id="2138241"/>
    <lineage>
        <taxon>Eukaryota</taxon>
        <taxon>Metazoa</taxon>
        <taxon>Ecdysozoa</taxon>
        <taxon>Nematoda</taxon>
        <taxon>Chromadorea</taxon>
        <taxon>Rhabditida</taxon>
        <taxon>Rhabditina</taxon>
        <taxon>Rhabditomorpha</taxon>
        <taxon>Rhabditoidea</taxon>
        <taxon>Rhabditidae</taxon>
        <taxon>Mesorhabditinae</taxon>
        <taxon>Mesorhabditis</taxon>
    </lineage>
</organism>
<feature type="transmembrane region" description="Helical" evidence="1">
    <location>
        <begin position="12"/>
        <end position="33"/>
    </location>
</feature>
<keyword evidence="1" id="KW-0812">Transmembrane</keyword>
<dbReference type="AlphaFoldDB" id="A0AAF3F0T2"/>
<feature type="transmembrane region" description="Helical" evidence="1">
    <location>
        <begin position="45"/>
        <end position="69"/>
    </location>
</feature>
<sequence>MANRFIDLRHAVQVVHFLFCILSVGANFTSIYLCCREAKSFSRAVLLLLIADSLARGCYSFASTFWYYVQLSQL</sequence>
<keyword evidence="1" id="KW-1133">Transmembrane helix</keyword>
<keyword evidence="1" id="KW-0472">Membrane</keyword>
<evidence type="ECO:0000256" key="1">
    <source>
        <dbReference type="SAM" id="Phobius"/>
    </source>
</evidence>
<evidence type="ECO:0000313" key="2">
    <source>
        <dbReference type="Proteomes" id="UP000887575"/>
    </source>
</evidence>